<dbReference type="PANTHER" id="PTHR33157:SF12">
    <property type="entry name" value="TRANSPOSASE TNP1_EN_SPM-LIKE DOMAIN-CONTAINING PROTEIN"/>
    <property type="match status" value="1"/>
</dbReference>
<dbReference type="PANTHER" id="PTHR33157">
    <property type="entry name" value="AUTONOMOUS TRANSPOSABLE ELEMENT EN-1 MOSAIC PROTEIN-RELATED"/>
    <property type="match status" value="1"/>
</dbReference>
<dbReference type="AlphaFoldDB" id="C0PNH3"/>
<dbReference type="InterPro" id="IPR039266">
    <property type="entry name" value="EN-1/SPM"/>
</dbReference>
<feature type="region of interest" description="Disordered" evidence="2">
    <location>
        <begin position="271"/>
        <end position="320"/>
    </location>
</feature>
<dbReference type="OrthoDB" id="686875at2759"/>
<feature type="compositionally biased region" description="Pro residues" evidence="2">
    <location>
        <begin position="276"/>
        <end position="286"/>
    </location>
</feature>
<protein>
    <submittedName>
        <fullName evidence="3">Uncharacterized protein</fullName>
    </submittedName>
</protein>
<evidence type="ECO:0000256" key="1">
    <source>
        <dbReference type="SAM" id="Coils"/>
    </source>
</evidence>
<dbReference type="KEGG" id="zma:100384335"/>
<proteinExistence type="evidence at transcript level"/>
<dbReference type="RefSeq" id="NP_001170357.1">
    <property type="nucleotide sequence ID" value="NM_001176886.1"/>
</dbReference>
<keyword evidence="1" id="KW-0175">Coiled coil</keyword>
<dbReference type="EMBL" id="BT069842">
    <property type="protein sequence ID" value="ACN36739.1"/>
    <property type="molecule type" value="mRNA"/>
</dbReference>
<dbReference type="GeneID" id="100384335"/>
<dbReference type="GO" id="GO:0032196">
    <property type="term" value="P:transposition"/>
    <property type="evidence" value="ECO:0007669"/>
    <property type="project" value="InterPro"/>
</dbReference>
<organism evidence="3">
    <name type="scientific">Zea mays</name>
    <name type="common">Maize</name>
    <dbReference type="NCBI Taxonomy" id="4577"/>
    <lineage>
        <taxon>Eukaryota</taxon>
        <taxon>Viridiplantae</taxon>
        <taxon>Streptophyta</taxon>
        <taxon>Embryophyta</taxon>
        <taxon>Tracheophyta</taxon>
        <taxon>Spermatophyta</taxon>
        <taxon>Magnoliopsida</taxon>
        <taxon>Liliopsida</taxon>
        <taxon>Poales</taxon>
        <taxon>Poaceae</taxon>
        <taxon>PACMAD clade</taxon>
        <taxon>Panicoideae</taxon>
        <taxon>Andropogonodae</taxon>
        <taxon>Andropogoneae</taxon>
        <taxon>Tripsacinae</taxon>
        <taxon>Zea</taxon>
    </lineage>
</organism>
<accession>C0PNH3</accession>
<sequence length="320" mass="35847">MHYEARIQAIITYHGSVLGEKMTKPQARTMSLTREQYLQVIPHWCAAHPLCWEHMVDRWCSAEWDEAHTASRERRLMMQGPSHHQGSQSLGQYAEAWSASHGGRPCSTFSAYAMAHKGKATSDVTYNPDDGPEAYTNPAVYSRLHDYTAMAQEVHGPDYDPSTEPIDPDVLMRVGGGKRHGRYWIADGAIDSSSTPTLSQVRAWSTGSSPAIRPRHDSSQHRIQQLETQLEEERRERHEMEARMMAEREAERQADHQRMAEMFQYMQSLGAAQGIAPPPPLFPPVDPALFHTPGQSGAASNNPPSEGFSPTQPRSNRPPP</sequence>
<feature type="coiled-coil region" evidence="1">
    <location>
        <begin position="216"/>
        <end position="250"/>
    </location>
</feature>
<feature type="compositionally biased region" description="Polar residues" evidence="2">
    <location>
        <begin position="293"/>
        <end position="320"/>
    </location>
</feature>
<evidence type="ECO:0000256" key="2">
    <source>
        <dbReference type="SAM" id="MobiDB-lite"/>
    </source>
</evidence>
<name>C0PNH3_MAIZE</name>
<reference evidence="3" key="1">
    <citation type="journal article" date="2009" name="PLoS Genet.">
        <title>Sequencing, mapping, and analysis of 27,455 maize full-length cDNAs.</title>
        <authorList>
            <person name="Soderlund C."/>
            <person name="Descour A."/>
            <person name="Kudrna D."/>
            <person name="Bomhoff M."/>
            <person name="Boyd L."/>
            <person name="Currie J."/>
            <person name="Angelova A."/>
            <person name="Collura K."/>
            <person name="Wissotski M."/>
            <person name="Ashley E."/>
            <person name="Morrow D."/>
            <person name="Fernandes J."/>
            <person name="Walbot V."/>
            <person name="Yu Y."/>
        </authorList>
    </citation>
    <scope>NUCLEOTIDE SEQUENCE</scope>
    <source>
        <strain evidence="3">B73</strain>
    </source>
</reference>
<evidence type="ECO:0000313" key="3">
    <source>
        <dbReference type="EMBL" id="ACN36739.1"/>
    </source>
</evidence>